<protein>
    <submittedName>
        <fullName evidence="1">Uncharacterized protein</fullName>
    </submittedName>
</protein>
<dbReference type="AlphaFoldDB" id="A0A8J3WUQ6"/>
<evidence type="ECO:0000313" key="2">
    <source>
        <dbReference type="Proteomes" id="UP000634476"/>
    </source>
</evidence>
<gene>
    <name evidence="1" type="ORF">Pta02_38460</name>
</gene>
<organism evidence="1 2">
    <name type="scientific">Planobispora takensis</name>
    <dbReference type="NCBI Taxonomy" id="1367882"/>
    <lineage>
        <taxon>Bacteria</taxon>
        <taxon>Bacillati</taxon>
        <taxon>Actinomycetota</taxon>
        <taxon>Actinomycetes</taxon>
        <taxon>Streptosporangiales</taxon>
        <taxon>Streptosporangiaceae</taxon>
        <taxon>Planobispora</taxon>
    </lineage>
</organism>
<reference evidence="1" key="1">
    <citation type="submission" date="2021-01" db="EMBL/GenBank/DDBJ databases">
        <title>Whole genome shotgun sequence of Planobispora takensis NBRC 109077.</title>
        <authorList>
            <person name="Komaki H."/>
            <person name="Tamura T."/>
        </authorList>
    </citation>
    <scope>NUCLEOTIDE SEQUENCE</scope>
    <source>
        <strain evidence="1">NBRC 109077</strain>
    </source>
</reference>
<proteinExistence type="predicted"/>
<sequence length="128" mass="13588">MRALANASAVPLFFARTEWNPALPGCAAGTAALGPVEGRVVVGETEQGTEVAEALRRTPDGEADTGELRDARCRIAADSQACGERMKMCFNGYPSLLFPDRGIDFPVCAAERFPATAMAGKGERDIRV</sequence>
<dbReference type="EMBL" id="BOOK01000029">
    <property type="protein sequence ID" value="GII01838.1"/>
    <property type="molecule type" value="Genomic_DNA"/>
</dbReference>
<name>A0A8J3WUQ6_9ACTN</name>
<keyword evidence="2" id="KW-1185">Reference proteome</keyword>
<comment type="caution">
    <text evidence="1">The sequence shown here is derived from an EMBL/GenBank/DDBJ whole genome shotgun (WGS) entry which is preliminary data.</text>
</comment>
<dbReference type="RefSeq" id="WP_203876202.1">
    <property type="nucleotide sequence ID" value="NZ_BOOK01000029.1"/>
</dbReference>
<accession>A0A8J3WUQ6</accession>
<dbReference type="Proteomes" id="UP000634476">
    <property type="component" value="Unassembled WGS sequence"/>
</dbReference>
<evidence type="ECO:0000313" key="1">
    <source>
        <dbReference type="EMBL" id="GII01838.1"/>
    </source>
</evidence>